<dbReference type="PANTHER" id="PTHR43674:SF2">
    <property type="entry name" value="BETA-UREIDOPROPIONASE"/>
    <property type="match status" value="1"/>
</dbReference>
<dbReference type="Pfam" id="PF00795">
    <property type="entry name" value="CN_hydrolase"/>
    <property type="match status" value="1"/>
</dbReference>
<dbReference type="RefSeq" id="WP_404594862.1">
    <property type="nucleotide sequence ID" value="NZ_JBIYEW010000003.1"/>
</dbReference>
<evidence type="ECO:0000259" key="2">
    <source>
        <dbReference type="PROSITE" id="PS50263"/>
    </source>
</evidence>
<evidence type="ECO:0000313" key="4">
    <source>
        <dbReference type="Proteomes" id="UP001620520"/>
    </source>
</evidence>
<comment type="caution">
    <text evidence="3">The sequence shown here is derived from an EMBL/GenBank/DDBJ whole genome shotgun (WGS) entry which is preliminary data.</text>
</comment>
<sequence>MLLSVLQANASVMDVDANLRTIDDAARRAAQAGAGLLLTPELFPVGYAPLRLHAELDPGTLPAIRERLATIARTHRIGLVYSLPALAQAQSREQYDDAAQPPHADSAWHITATLLDAAGNEVLNYAKVHLFGPEEHKAFVGAEEPPAVVDFNGIRTSMLICYDVEFPEAVRAAATRGAELLLVPTALSAGFDNVPQVLIRARALESQLNVAYANHSGHEDVYNFLGGSVVAGPDGSLLAAAGEGAALLFAEVGTEAVKAAREEVPYLRERRPELYNEWDR</sequence>
<dbReference type="InterPro" id="IPR050345">
    <property type="entry name" value="Aliph_Amidase/BUP"/>
</dbReference>
<dbReference type="SUPFAM" id="SSF56317">
    <property type="entry name" value="Carbon-nitrogen hydrolase"/>
    <property type="match status" value="1"/>
</dbReference>
<dbReference type="EMBL" id="JBIYEW010000003">
    <property type="protein sequence ID" value="MFK4640093.1"/>
    <property type="molecule type" value="Genomic_DNA"/>
</dbReference>
<gene>
    <name evidence="3" type="ORF">ABIA52_002982</name>
</gene>
<feature type="domain" description="CN hydrolase" evidence="2">
    <location>
        <begin position="1"/>
        <end position="254"/>
    </location>
</feature>
<dbReference type="Proteomes" id="UP001620520">
    <property type="component" value="Unassembled WGS sequence"/>
</dbReference>
<dbReference type="EC" id="3.5.1.30" evidence="3"/>
<reference evidence="3 4" key="1">
    <citation type="submission" date="2024-10" db="EMBL/GenBank/DDBJ databases">
        <title>Novel secondary metabolite-producing bacteria for plant disease control.</title>
        <authorList>
            <person name="Chevrette M."/>
        </authorList>
    </citation>
    <scope>NUCLEOTIDE SEQUENCE [LARGE SCALE GENOMIC DNA]</scope>
    <source>
        <strain evidence="3 4">J30 TE3557</strain>
    </source>
</reference>
<dbReference type="InterPro" id="IPR036526">
    <property type="entry name" value="C-N_Hydrolase_sf"/>
</dbReference>
<keyword evidence="4" id="KW-1185">Reference proteome</keyword>
<dbReference type="Gene3D" id="3.60.110.10">
    <property type="entry name" value="Carbon-nitrogen hydrolase"/>
    <property type="match status" value="1"/>
</dbReference>
<evidence type="ECO:0000313" key="3">
    <source>
        <dbReference type="EMBL" id="MFK4640093.1"/>
    </source>
</evidence>
<dbReference type="PANTHER" id="PTHR43674">
    <property type="entry name" value="NITRILASE C965.09-RELATED"/>
    <property type="match status" value="1"/>
</dbReference>
<name>A0ABW8N930_9MICC</name>
<evidence type="ECO:0000256" key="1">
    <source>
        <dbReference type="ARBA" id="ARBA00022801"/>
    </source>
</evidence>
<dbReference type="InterPro" id="IPR003010">
    <property type="entry name" value="C-N_Hydrolase"/>
</dbReference>
<protein>
    <submittedName>
        <fullName evidence="3">Amidohydrolase</fullName>
        <ecNumber evidence="3">3.5.1.30</ecNumber>
    </submittedName>
</protein>
<keyword evidence="1 3" id="KW-0378">Hydrolase</keyword>
<proteinExistence type="predicted"/>
<accession>A0ABW8N930</accession>
<dbReference type="GO" id="GO:0047588">
    <property type="term" value="F:5-aminopentanamidase activity"/>
    <property type="evidence" value="ECO:0007669"/>
    <property type="project" value="UniProtKB-EC"/>
</dbReference>
<dbReference type="PROSITE" id="PS50263">
    <property type="entry name" value="CN_HYDROLASE"/>
    <property type="match status" value="1"/>
</dbReference>
<organism evidence="3 4">
    <name type="scientific">Paenarthrobacter histidinolovorans</name>
    <dbReference type="NCBI Taxonomy" id="43664"/>
    <lineage>
        <taxon>Bacteria</taxon>
        <taxon>Bacillati</taxon>
        <taxon>Actinomycetota</taxon>
        <taxon>Actinomycetes</taxon>
        <taxon>Micrococcales</taxon>
        <taxon>Micrococcaceae</taxon>
        <taxon>Paenarthrobacter</taxon>
    </lineage>
</organism>